<name>A0ABN0V4Q7_9ACTN</name>
<dbReference type="Gene3D" id="2.60.40.1240">
    <property type="match status" value="1"/>
</dbReference>
<comment type="caution">
    <text evidence="5">The sequence shown here is derived from an EMBL/GenBank/DDBJ whole genome shotgun (WGS) entry which is preliminary data.</text>
</comment>
<gene>
    <name evidence="5" type="ORF">GCM10009539_73150</name>
</gene>
<feature type="region of interest" description="Disordered" evidence="2">
    <location>
        <begin position="1"/>
        <end position="44"/>
    </location>
</feature>
<evidence type="ECO:0000313" key="5">
    <source>
        <dbReference type="EMBL" id="GAA0274759.1"/>
    </source>
</evidence>
<keyword evidence="3" id="KW-0812">Transmembrane</keyword>
<evidence type="ECO:0000256" key="3">
    <source>
        <dbReference type="SAM" id="Phobius"/>
    </source>
</evidence>
<dbReference type="InterPro" id="IPR029051">
    <property type="entry name" value="DUF4352"/>
</dbReference>
<keyword evidence="3" id="KW-0472">Membrane</keyword>
<keyword evidence="1" id="KW-0732">Signal</keyword>
<evidence type="ECO:0000313" key="6">
    <source>
        <dbReference type="Proteomes" id="UP001500967"/>
    </source>
</evidence>
<feature type="region of interest" description="Disordered" evidence="2">
    <location>
        <begin position="83"/>
        <end position="102"/>
    </location>
</feature>
<feature type="compositionally biased region" description="Low complexity" evidence="2">
    <location>
        <begin position="7"/>
        <end position="16"/>
    </location>
</feature>
<protein>
    <recommendedName>
        <fullName evidence="4">DUF4352 domain-containing protein</fullName>
    </recommendedName>
</protein>
<organism evidence="5 6">
    <name type="scientific">Cryptosporangium japonicum</name>
    <dbReference type="NCBI Taxonomy" id="80872"/>
    <lineage>
        <taxon>Bacteria</taxon>
        <taxon>Bacillati</taxon>
        <taxon>Actinomycetota</taxon>
        <taxon>Actinomycetes</taxon>
        <taxon>Cryptosporangiales</taxon>
        <taxon>Cryptosporangiaceae</taxon>
        <taxon>Cryptosporangium</taxon>
    </lineage>
</organism>
<evidence type="ECO:0000259" key="4">
    <source>
        <dbReference type="Pfam" id="PF11611"/>
    </source>
</evidence>
<dbReference type="Pfam" id="PF11611">
    <property type="entry name" value="DUF4352"/>
    <property type="match status" value="1"/>
</dbReference>
<dbReference type="Proteomes" id="UP001500967">
    <property type="component" value="Unassembled WGS sequence"/>
</dbReference>
<reference evidence="5 6" key="1">
    <citation type="journal article" date="2019" name="Int. J. Syst. Evol. Microbiol.">
        <title>The Global Catalogue of Microorganisms (GCM) 10K type strain sequencing project: providing services to taxonomists for standard genome sequencing and annotation.</title>
        <authorList>
            <consortium name="The Broad Institute Genomics Platform"/>
            <consortium name="The Broad Institute Genome Sequencing Center for Infectious Disease"/>
            <person name="Wu L."/>
            <person name="Ma J."/>
        </authorList>
    </citation>
    <scope>NUCLEOTIDE SEQUENCE [LARGE SCALE GENOMIC DNA]</scope>
    <source>
        <strain evidence="5 6">JCM 10425</strain>
    </source>
</reference>
<feature type="transmembrane region" description="Helical" evidence="3">
    <location>
        <begin position="54"/>
        <end position="79"/>
    </location>
</feature>
<dbReference type="RefSeq" id="WP_344653517.1">
    <property type="nucleotide sequence ID" value="NZ_BAAAGX010000033.1"/>
</dbReference>
<sequence length="219" mass="22382">MSFPHDPYGGQPQHPYGTPPPYGPPPGAAPYGPPPYGAPPGYGPPPPKKSNGGVIAIGVGVALLAVCLVCGIAGAIYLANRGGSETTAGSDRAPTGRLNQPVKDGDLEWTVKSGECGATSIGSVKAAQQFCVYQVTVTNTGRASVPRGLGFHEAYGAGGEKYEFNLLASTTATENDPREFAPGATANLSLVFEVPTGATPTTIRLRDSTRADGVSVTVR</sequence>
<evidence type="ECO:0000256" key="2">
    <source>
        <dbReference type="SAM" id="MobiDB-lite"/>
    </source>
</evidence>
<feature type="domain" description="DUF4352" evidence="4">
    <location>
        <begin position="98"/>
        <end position="209"/>
    </location>
</feature>
<evidence type="ECO:0000256" key="1">
    <source>
        <dbReference type="ARBA" id="ARBA00022729"/>
    </source>
</evidence>
<keyword evidence="6" id="KW-1185">Reference proteome</keyword>
<dbReference type="InterPro" id="IPR029050">
    <property type="entry name" value="Immunoprotect_excell_Ig-like"/>
</dbReference>
<proteinExistence type="predicted"/>
<dbReference type="EMBL" id="BAAAGX010000033">
    <property type="protein sequence ID" value="GAA0274759.1"/>
    <property type="molecule type" value="Genomic_DNA"/>
</dbReference>
<keyword evidence="3" id="KW-1133">Transmembrane helix</keyword>
<feature type="compositionally biased region" description="Pro residues" evidence="2">
    <location>
        <begin position="17"/>
        <end position="44"/>
    </location>
</feature>
<accession>A0ABN0V4Q7</accession>